<reference evidence="2" key="1">
    <citation type="submission" date="2005-09" db="EMBL/GenBank/DDBJ databases">
        <authorList>
            <person name="Mural R.J."/>
            <person name="Li P.W."/>
            <person name="Adams M.D."/>
            <person name="Amanatides P.G."/>
            <person name="Baden-Tillson H."/>
            <person name="Barnstead M."/>
            <person name="Chin S.H."/>
            <person name="Dew I."/>
            <person name="Evans C.A."/>
            <person name="Ferriera S."/>
            <person name="Flanigan M."/>
            <person name="Fosler C."/>
            <person name="Glodek A."/>
            <person name="Gu Z."/>
            <person name="Holt R.A."/>
            <person name="Jennings D."/>
            <person name="Kraft C.L."/>
            <person name="Lu F."/>
            <person name="Nguyen T."/>
            <person name="Nusskern D.R."/>
            <person name="Pfannkoch C.M."/>
            <person name="Sitter C."/>
            <person name="Sutton G.G."/>
            <person name="Venter J.C."/>
            <person name="Wang Z."/>
            <person name="Woodage T."/>
            <person name="Zheng X.H."/>
            <person name="Zhong F."/>
        </authorList>
    </citation>
    <scope>NUCLEOTIDE SEQUENCE [LARGE SCALE GENOMIC DNA]</scope>
    <source>
        <strain>BN</strain>
        <strain evidence="2">Sprague-Dawley</strain>
    </source>
</reference>
<evidence type="ECO:0000313" key="2">
    <source>
        <dbReference type="Proteomes" id="UP000234681"/>
    </source>
</evidence>
<evidence type="ECO:0000313" key="1">
    <source>
        <dbReference type="EMBL" id="EDL87363.1"/>
    </source>
</evidence>
<accession>A6JY85</accession>
<proteinExistence type="predicted"/>
<dbReference type="AlphaFoldDB" id="A6JY85"/>
<dbReference type="Proteomes" id="UP000234681">
    <property type="component" value="Chromosome 19"/>
</dbReference>
<name>A6JY85_RAT</name>
<organism evidence="1 2">
    <name type="scientific">Rattus norvegicus</name>
    <name type="common">Rat</name>
    <dbReference type="NCBI Taxonomy" id="10116"/>
    <lineage>
        <taxon>Eukaryota</taxon>
        <taxon>Metazoa</taxon>
        <taxon>Chordata</taxon>
        <taxon>Craniata</taxon>
        <taxon>Vertebrata</taxon>
        <taxon>Euteleostomi</taxon>
        <taxon>Mammalia</taxon>
        <taxon>Eutheria</taxon>
        <taxon>Euarchontoglires</taxon>
        <taxon>Glires</taxon>
        <taxon>Rodentia</taxon>
        <taxon>Myomorpha</taxon>
        <taxon>Muroidea</taxon>
        <taxon>Muridae</taxon>
        <taxon>Murinae</taxon>
        <taxon>Rattus</taxon>
    </lineage>
</organism>
<sequence>MELCIERCQLLDQRRIPC</sequence>
<gene>
    <name evidence="1" type="ORF">rCG_39145</name>
</gene>
<dbReference type="EMBL" id="CH474006">
    <property type="protein sequence ID" value="EDL87363.1"/>
    <property type="molecule type" value="Genomic_DNA"/>
</dbReference>
<protein>
    <submittedName>
        <fullName evidence="1">RCG39145</fullName>
    </submittedName>
</protein>